<feature type="region of interest" description="Disordered" evidence="3">
    <location>
        <begin position="331"/>
        <end position="350"/>
    </location>
</feature>
<dbReference type="CDD" id="cd06224">
    <property type="entry name" value="REM"/>
    <property type="match status" value="1"/>
</dbReference>
<dbReference type="InterPro" id="IPR036964">
    <property type="entry name" value="RASGEF_cat_dom_sf"/>
</dbReference>
<feature type="region of interest" description="Disordered" evidence="3">
    <location>
        <begin position="400"/>
        <end position="438"/>
    </location>
</feature>
<feature type="region of interest" description="Disordered" evidence="3">
    <location>
        <begin position="158"/>
        <end position="260"/>
    </location>
</feature>
<dbReference type="EMBL" id="LUEZ02000046">
    <property type="protein sequence ID" value="RDB23945.1"/>
    <property type="molecule type" value="Genomic_DNA"/>
</dbReference>
<feature type="compositionally biased region" description="Polar residues" evidence="3">
    <location>
        <begin position="170"/>
        <end position="181"/>
    </location>
</feature>
<feature type="region of interest" description="Disordered" evidence="3">
    <location>
        <begin position="1"/>
        <end position="51"/>
    </location>
</feature>
<evidence type="ECO:0000256" key="3">
    <source>
        <dbReference type="SAM" id="MobiDB-lite"/>
    </source>
</evidence>
<accession>A0A369JUB7</accession>
<feature type="region of interest" description="Disordered" evidence="3">
    <location>
        <begin position="359"/>
        <end position="386"/>
    </location>
</feature>
<evidence type="ECO:0008006" key="8">
    <source>
        <dbReference type="Google" id="ProtNLM"/>
    </source>
</evidence>
<feature type="region of interest" description="Disordered" evidence="3">
    <location>
        <begin position="1052"/>
        <end position="1071"/>
    </location>
</feature>
<feature type="compositionally biased region" description="Polar residues" evidence="3">
    <location>
        <begin position="17"/>
        <end position="32"/>
    </location>
</feature>
<feature type="compositionally biased region" description="Basic residues" evidence="3">
    <location>
        <begin position="678"/>
        <end position="687"/>
    </location>
</feature>
<feature type="region of interest" description="Disordered" evidence="3">
    <location>
        <begin position="1465"/>
        <end position="1486"/>
    </location>
</feature>
<dbReference type="InParanoid" id="A0A369JUB7"/>
<evidence type="ECO:0000256" key="2">
    <source>
        <dbReference type="PROSITE-ProRule" id="PRU00168"/>
    </source>
</evidence>
<evidence type="ECO:0000259" key="5">
    <source>
        <dbReference type="PROSITE" id="PS50212"/>
    </source>
</evidence>
<feature type="compositionally biased region" description="Low complexity" evidence="3">
    <location>
        <begin position="1058"/>
        <end position="1071"/>
    </location>
</feature>
<dbReference type="InterPro" id="IPR023578">
    <property type="entry name" value="Ras_GEF_dom_sf"/>
</dbReference>
<feature type="region of interest" description="Disordered" evidence="3">
    <location>
        <begin position="678"/>
        <end position="701"/>
    </location>
</feature>
<dbReference type="PROSITE" id="PS50009">
    <property type="entry name" value="RASGEF_CAT"/>
    <property type="match status" value="1"/>
</dbReference>
<keyword evidence="7" id="KW-1185">Reference proteome</keyword>
<gene>
    <name evidence="6" type="ORF">Hypma_009328</name>
</gene>
<feature type="compositionally biased region" description="Polar residues" evidence="3">
    <location>
        <begin position="1251"/>
        <end position="1264"/>
    </location>
</feature>
<dbReference type="PANTHER" id="PTHR23113:SF363">
    <property type="entry name" value="PROTEIN SON OF SEVENLESS"/>
    <property type="match status" value="1"/>
</dbReference>
<evidence type="ECO:0000259" key="4">
    <source>
        <dbReference type="PROSITE" id="PS50009"/>
    </source>
</evidence>
<dbReference type="SUPFAM" id="SSF48366">
    <property type="entry name" value="Ras GEF"/>
    <property type="match status" value="1"/>
</dbReference>
<dbReference type="Gene3D" id="1.10.840.10">
    <property type="entry name" value="Ras guanine-nucleotide exchange factors catalytic domain"/>
    <property type="match status" value="1"/>
</dbReference>
<dbReference type="GO" id="GO:0005085">
    <property type="term" value="F:guanyl-nucleotide exchange factor activity"/>
    <property type="evidence" value="ECO:0007669"/>
    <property type="project" value="UniProtKB-KW"/>
</dbReference>
<dbReference type="Pfam" id="PF00617">
    <property type="entry name" value="RasGEF"/>
    <property type="match status" value="1"/>
</dbReference>
<feature type="domain" description="Ras-GEF" evidence="4">
    <location>
        <begin position="1287"/>
        <end position="1616"/>
    </location>
</feature>
<reference evidence="6" key="1">
    <citation type="submission" date="2018-04" db="EMBL/GenBank/DDBJ databases">
        <title>Whole genome sequencing of Hypsizygus marmoreus.</title>
        <authorList>
            <person name="Choi I.-G."/>
            <person name="Min B."/>
            <person name="Kim J.-G."/>
            <person name="Kim S."/>
            <person name="Oh Y.-L."/>
            <person name="Kong W.-S."/>
            <person name="Park H."/>
            <person name="Jeong J."/>
            <person name="Song E.-S."/>
        </authorList>
    </citation>
    <scope>NUCLEOTIDE SEQUENCE [LARGE SCALE GENOMIC DNA]</scope>
    <source>
        <strain evidence="6">51987-8</strain>
    </source>
</reference>
<feature type="compositionally biased region" description="Polar residues" evidence="3">
    <location>
        <begin position="233"/>
        <end position="243"/>
    </location>
</feature>
<dbReference type="STRING" id="39966.A0A369JUB7"/>
<feature type="compositionally biased region" description="Polar residues" evidence="3">
    <location>
        <begin position="1176"/>
        <end position="1189"/>
    </location>
</feature>
<dbReference type="PROSITE" id="PS50212">
    <property type="entry name" value="RASGEF_NTER"/>
    <property type="match status" value="1"/>
</dbReference>
<feature type="region of interest" description="Disordered" evidence="3">
    <location>
        <begin position="1010"/>
        <end position="1032"/>
    </location>
</feature>
<feature type="compositionally biased region" description="Polar residues" evidence="3">
    <location>
        <begin position="199"/>
        <end position="217"/>
    </location>
</feature>
<dbReference type="Proteomes" id="UP000076154">
    <property type="component" value="Unassembled WGS sequence"/>
</dbReference>
<dbReference type="GO" id="GO:0005886">
    <property type="term" value="C:plasma membrane"/>
    <property type="evidence" value="ECO:0007669"/>
    <property type="project" value="TreeGrafter"/>
</dbReference>
<evidence type="ECO:0000313" key="7">
    <source>
        <dbReference type="Proteomes" id="UP000076154"/>
    </source>
</evidence>
<dbReference type="OrthoDB" id="10254377at2759"/>
<dbReference type="PANTHER" id="PTHR23113">
    <property type="entry name" value="GUANINE NUCLEOTIDE EXCHANGE FACTOR"/>
    <property type="match status" value="1"/>
</dbReference>
<dbReference type="GO" id="GO:0007265">
    <property type="term" value="P:Ras protein signal transduction"/>
    <property type="evidence" value="ECO:0007669"/>
    <property type="project" value="TreeGrafter"/>
</dbReference>
<feature type="domain" description="N-terminal Ras-GEF" evidence="5">
    <location>
        <begin position="543"/>
        <end position="672"/>
    </location>
</feature>
<feature type="compositionally biased region" description="Low complexity" evidence="3">
    <location>
        <begin position="410"/>
        <end position="438"/>
    </location>
</feature>
<feature type="compositionally biased region" description="Acidic residues" evidence="3">
    <location>
        <begin position="1147"/>
        <end position="1160"/>
    </location>
</feature>
<proteinExistence type="predicted"/>
<sequence>MTTIPPDLQVGDDDPSRSNTPLASQSSSQLNYSELADVPTGPDPSIPPDDLLSPNLLPIRHLLTNKLQSSYTLSDVITDTSGFEALSPELASTEISVAIDGSFVETPSGPAARELKKRWDHNIGVGKSVRSPYAITAFVNQHGKQMFRVGRRELSAPAANAAEMEERVTHSTTPSESSNSPRAKRRSRMSVHAFPSMFKNGSISSGSRQHVSISQASGPRKLRKTRSIPDMISQANDPSSSQNTTGTTTTGRAHSRSVTGADISPFSTVIRSNQGDLFGEVMNWLPSSPPATSSSMHSLLSAGQAPNEPYDHVKFPSTIAYPFGHGVTFNSPSRKMTNDTLPPPAPRPLREMQSFESGLTARQVDSPKHPGRDSSTSPYSPLVEPNEVRPLSALRIHSPPISIPTMDVTPISPIPESKSSPQPETFSSESPPSESTLISPYSTDVFDVLQTYRGLPLLDKLSLESEETTVKMSLSADETAAPRDDPRFVIWGEIQVDRDHDDQSVSHDSVTDLSVPASSMSKRRASKAKVLETSSARLSIDETQRVLIAATIERWIAQLTSDLNYDELLDFFLTYRTYVSAVDLCHLLICRFHWALQPAKSSHDERVRRIVRVRTFVAIRYWLLTFFTVDFLPNRELRLLVANWLNTLIRDPILKKHSDGLGIVRKLIKVVKECKQAHTRTTTKSKPRLSSSPLQQPAKQEHVLGEKFAAATRKPALEDEDSDVDLDFLPDEGAPADAVQGFPHDPANAHLTTAHVGAGLSPTRPASIPFSSFSILHRTDHAPGPGTETEVPFIQTPAMLPVHHNALSRAFVKTIGHLGRWKRVLNSRAAARTSLAACADVSAFDLELSVSKDLLSTSGGVEQYLKMVGPPSPIPAPAPVPAAIEALHNTEITVPSPAFEDLPMHPPHEAVLPPVVPDAGIEPPPDYDVPPPEEPAVPVLTSLEPEVAAETITPTGDVDQDDRAVSLRSSSTDSFGAPLTAGDIRPAFPYSARSQRQFDVVSIDDLDLSDTSSDHHEVGPAVPPGLRRPPRRLPLRRDFEFLRRSDTISSMGLTSRDSMTSNTSSAISSSSATGFGANVAQWQLNALFDSLSNDEESGGVEDALRRLEGQINPQKQQEKASKVDGWVRTIQERMAAGDYTDERPIFSDDDEDEDESEEDHEFQYGSASDSFDDMDSTSQHQPTISTPSISGPEDHGEVASGDGTLEMVNTPVPTQTAHVVPAPPGPASPTRASDAKPAPEDAVPLEILQSRMPSRPSTASSQRRSLSRFAPQPEPARVHRSFILNYRAATLAEHFAMIDRELFMGVKFEELVLEDWMSVREVNVLDWAQYLKDRARWKAESRYPDKTSALASVRARFNLVANFTISEIVLTPPSERPVLVAKFIRIAWKSYGMYNFGTLVAIIAGLKSDWVTKAMRRPGWSRVGIWENRMFKDLKVYTSSADDFKHIRQTVASIVDVKPLETSTHATSVVSGGGTDAQSGKGKAPAERPALPSACIPFIGVYLSQLQRHSRLPDLIDPTAPDEAVGINPITGNFDAPAHPEVFDALAPLPSSMHLEPLINVHKQRRIAGVIKSLVAGQHLTSRVQFELDKKLFQKCLRLRGLNSETLQRALAMYPE</sequence>
<comment type="caution">
    <text evidence="6">The sequence shown here is derived from an EMBL/GenBank/DDBJ whole genome shotgun (WGS) entry which is preliminary data.</text>
</comment>
<evidence type="ECO:0000256" key="1">
    <source>
        <dbReference type="ARBA" id="ARBA00022658"/>
    </source>
</evidence>
<organism evidence="6 7">
    <name type="scientific">Hypsizygus marmoreus</name>
    <name type="common">White beech mushroom</name>
    <name type="synonym">Agaricus marmoreus</name>
    <dbReference type="NCBI Taxonomy" id="39966"/>
    <lineage>
        <taxon>Eukaryota</taxon>
        <taxon>Fungi</taxon>
        <taxon>Dikarya</taxon>
        <taxon>Basidiomycota</taxon>
        <taxon>Agaricomycotina</taxon>
        <taxon>Agaricomycetes</taxon>
        <taxon>Agaricomycetidae</taxon>
        <taxon>Agaricales</taxon>
        <taxon>Tricholomatineae</taxon>
        <taxon>Lyophyllaceae</taxon>
        <taxon>Hypsizygus</taxon>
    </lineage>
</organism>
<dbReference type="InterPro" id="IPR008937">
    <property type="entry name" value="Ras-like_GEF"/>
</dbReference>
<dbReference type="Pfam" id="PF00618">
    <property type="entry name" value="RasGEF_N"/>
    <property type="match status" value="1"/>
</dbReference>
<feature type="compositionally biased region" description="Polar residues" evidence="3">
    <location>
        <begin position="331"/>
        <end position="340"/>
    </location>
</feature>
<evidence type="ECO:0000313" key="6">
    <source>
        <dbReference type="EMBL" id="RDB23945.1"/>
    </source>
</evidence>
<name>A0A369JUB7_HYPMA</name>
<feature type="region of interest" description="Disordered" evidence="3">
    <location>
        <begin position="1133"/>
        <end position="1272"/>
    </location>
</feature>
<protein>
    <recommendedName>
        <fullName evidence="8">Ras GEF</fullName>
    </recommendedName>
</protein>
<dbReference type="Gene3D" id="1.20.870.10">
    <property type="entry name" value="Son of sevenless (SoS) protein Chain: S domain 1"/>
    <property type="match status" value="1"/>
</dbReference>
<dbReference type="InterPro" id="IPR001895">
    <property type="entry name" value="RASGEF_cat_dom"/>
</dbReference>
<dbReference type="SMART" id="SM00147">
    <property type="entry name" value="RasGEF"/>
    <property type="match status" value="1"/>
</dbReference>
<feature type="compositionally biased region" description="Polar residues" evidence="3">
    <location>
        <begin position="688"/>
        <end position="698"/>
    </location>
</feature>
<keyword evidence="1 2" id="KW-0344">Guanine-nucleotide releasing factor</keyword>
<dbReference type="InterPro" id="IPR000651">
    <property type="entry name" value="Ras-like_Gua-exchang_fac_N"/>
</dbReference>